<dbReference type="Pfam" id="PF00005">
    <property type="entry name" value="ABC_tran"/>
    <property type="match status" value="1"/>
</dbReference>
<evidence type="ECO:0000313" key="12">
    <source>
        <dbReference type="Proteomes" id="UP001193081"/>
    </source>
</evidence>
<evidence type="ECO:0000256" key="9">
    <source>
        <dbReference type="SAM" id="Phobius"/>
    </source>
</evidence>
<accession>A0ABS4D4U1</accession>
<reference evidence="11 12" key="1">
    <citation type="submission" date="2021-03" db="EMBL/GenBank/DDBJ databases">
        <authorList>
            <person name="Grouzdev D.S."/>
        </authorList>
    </citation>
    <scope>NUCLEOTIDE SEQUENCE [LARGE SCALE GENOMIC DNA]</scope>
    <source>
        <strain evidence="11 12">M50-1</strain>
    </source>
</reference>
<dbReference type="InterPro" id="IPR003439">
    <property type="entry name" value="ABC_transporter-like_ATP-bd"/>
</dbReference>
<feature type="transmembrane region" description="Helical" evidence="9">
    <location>
        <begin position="512"/>
        <end position="532"/>
    </location>
</feature>
<protein>
    <submittedName>
        <fullName evidence="11">ATP-binding cassette domain-containing protein</fullName>
    </submittedName>
</protein>
<keyword evidence="4" id="KW-0547">Nucleotide-binding</keyword>
<organism evidence="11 12">
    <name type="scientific">Candidatus Chloroploca mongolica</name>
    <dbReference type="NCBI Taxonomy" id="2528176"/>
    <lineage>
        <taxon>Bacteria</taxon>
        <taxon>Bacillati</taxon>
        <taxon>Chloroflexota</taxon>
        <taxon>Chloroflexia</taxon>
        <taxon>Chloroflexales</taxon>
        <taxon>Chloroflexineae</taxon>
        <taxon>Oscillochloridaceae</taxon>
        <taxon>Candidatus Chloroploca</taxon>
    </lineage>
</organism>
<evidence type="ECO:0000256" key="5">
    <source>
        <dbReference type="ARBA" id="ARBA00022840"/>
    </source>
</evidence>
<evidence type="ECO:0000256" key="7">
    <source>
        <dbReference type="ARBA" id="ARBA00023136"/>
    </source>
</evidence>
<evidence type="ECO:0000313" key="11">
    <source>
        <dbReference type="EMBL" id="MBP1464462.1"/>
    </source>
</evidence>
<feature type="transmembrane region" description="Helical" evidence="9">
    <location>
        <begin position="623"/>
        <end position="641"/>
    </location>
</feature>
<dbReference type="PANTHER" id="PTHR48041:SF139">
    <property type="entry name" value="PROTEIN SCARLET"/>
    <property type="match status" value="1"/>
</dbReference>
<feature type="region of interest" description="Disordered" evidence="8">
    <location>
        <begin position="719"/>
        <end position="753"/>
    </location>
</feature>
<feature type="transmembrane region" description="Helical" evidence="9">
    <location>
        <begin position="485"/>
        <end position="505"/>
    </location>
</feature>
<proteinExistence type="predicted"/>
<dbReference type="RefSeq" id="WP_167857212.1">
    <property type="nucleotide sequence ID" value="NZ_SIJK02000002.1"/>
</dbReference>
<evidence type="ECO:0000256" key="3">
    <source>
        <dbReference type="ARBA" id="ARBA00022692"/>
    </source>
</evidence>
<dbReference type="InterPro" id="IPR003593">
    <property type="entry name" value="AAA+_ATPase"/>
</dbReference>
<evidence type="ECO:0000256" key="1">
    <source>
        <dbReference type="ARBA" id="ARBA00004141"/>
    </source>
</evidence>
<dbReference type="InterPro" id="IPR027417">
    <property type="entry name" value="P-loop_NTPase"/>
</dbReference>
<feature type="transmembrane region" description="Helical" evidence="9">
    <location>
        <begin position="404"/>
        <end position="433"/>
    </location>
</feature>
<keyword evidence="12" id="KW-1185">Reference proteome</keyword>
<keyword evidence="2" id="KW-0813">Transport</keyword>
<dbReference type="PANTHER" id="PTHR48041">
    <property type="entry name" value="ABC TRANSPORTER G FAMILY MEMBER 28"/>
    <property type="match status" value="1"/>
</dbReference>
<dbReference type="Proteomes" id="UP001193081">
    <property type="component" value="Unassembled WGS sequence"/>
</dbReference>
<dbReference type="InterPro" id="IPR050352">
    <property type="entry name" value="ABCG_transporters"/>
</dbReference>
<dbReference type="SUPFAM" id="SSF52540">
    <property type="entry name" value="P-loop containing nucleoside triphosphate hydrolases"/>
    <property type="match status" value="1"/>
</dbReference>
<comment type="caution">
    <text evidence="11">The sequence shown here is derived from an EMBL/GenBank/DDBJ whole genome shotgun (WGS) entry which is preliminary data.</text>
</comment>
<dbReference type="GO" id="GO:0005524">
    <property type="term" value="F:ATP binding"/>
    <property type="evidence" value="ECO:0007669"/>
    <property type="project" value="UniProtKB-KW"/>
</dbReference>
<dbReference type="Gene3D" id="3.40.50.300">
    <property type="entry name" value="P-loop containing nucleotide triphosphate hydrolases"/>
    <property type="match status" value="1"/>
</dbReference>
<keyword evidence="6 9" id="KW-1133">Transmembrane helix</keyword>
<feature type="domain" description="ABC transporter" evidence="10">
    <location>
        <begin position="7"/>
        <end position="247"/>
    </location>
</feature>
<dbReference type="InterPro" id="IPR017871">
    <property type="entry name" value="ABC_transporter-like_CS"/>
</dbReference>
<evidence type="ECO:0000259" key="10">
    <source>
        <dbReference type="PROSITE" id="PS50893"/>
    </source>
</evidence>
<feature type="transmembrane region" description="Helical" evidence="9">
    <location>
        <begin position="581"/>
        <end position="602"/>
    </location>
</feature>
<dbReference type="PROSITE" id="PS50893">
    <property type="entry name" value="ABC_TRANSPORTER_2"/>
    <property type="match status" value="1"/>
</dbReference>
<keyword evidence="7 9" id="KW-0472">Membrane</keyword>
<evidence type="ECO:0000256" key="2">
    <source>
        <dbReference type="ARBA" id="ARBA00022448"/>
    </source>
</evidence>
<evidence type="ECO:0000256" key="4">
    <source>
        <dbReference type="ARBA" id="ARBA00022741"/>
    </source>
</evidence>
<feature type="transmembrane region" description="Helical" evidence="9">
    <location>
        <begin position="323"/>
        <end position="347"/>
    </location>
</feature>
<name>A0ABS4D4U1_9CHLR</name>
<comment type="subcellular location">
    <subcellularLocation>
        <location evidence="1">Membrane</location>
        <topology evidence="1">Multi-pass membrane protein</topology>
    </subcellularLocation>
</comment>
<dbReference type="SMART" id="SM00382">
    <property type="entry name" value="AAA"/>
    <property type="match status" value="1"/>
</dbReference>
<feature type="transmembrane region" description="Helical" evidence="9">
    <location>
        <begin position="367"/>
        <end position="384"/>
    </location>
</feature>
<keyword evidence="5 11" id="KW-0067">ATP-binding</keyword>
<dbReference type="PROSITE" id="PS00211">
    <property type="entry name" value="ABC_TRANSPORTER_1"/>
    <property type="match status" value="1"/>
</dbReference>
<sequence length="950" mass="106377">MPDQVTLQVKNLWVRRSNKITLVDVSFKAKSCELTGIIGPNGAGKSTLISAICGERPFRGDVVLQEGDGNPEESLYAEGATEYWLPRIGYVPVDDVLHKNLSIRKALFYVGKLRRPDLRKRDLYEQIEKLLDEFKIPEDARTRILDTLSSGQRKKVNICAELLNNPPILLLDEPTSNLDPNAEDELMELLRKRANEQCQTIIVITHTLNTLRYCDRIIFLENGHIAKGGVGWPNLVQDNLWRQARDINPTIPDETDVFKRWVYIFNEFASRTDKQQDIVEAAQQEWSKRAPALTLPPSSRTPPRPRWWAQLRILFQRYIRIQYANGLATSLKLMLGLIGGFLLLVLHPNSFVPVDKGNIDLTNARNGVFYVSFIVMILGLLASFQEITSEWWIYQHERRKGLSIWAYIFSKWLPLMLLGILVPLQVVAVLVLFHKQPLYQMLEDKPGLTVQGVFPAANPGWLQTLTKDLPPIVAETATLFNFEGLITLMLACFASLALGLAISALAWKSNQFATALLGAIIIFQVLMSGLSVNEAWRQVTNFLEIFAVNHWAIRGYSIDLAIYCWNWRDNFKDYYSPGMLLGVWLALGVYMLVCLGLCYMLLRLRDPWTPARRTLKHLVSSRATLAAFLVVATLIGSILVLRQSSREYHNLYMSLAANGYVRAVDTQSFAGLRGPARGLAALSVAQCYDNHPDRLQAALPRLSDDLGVSPSAVVSPTTIPLLPTTEVPDATPTLENPGGMPFNATSAPDAEPTPIPAPVLVDYPNGVAVVSTELRYGPDLSVLTPLPQQTPLLMLDRARERPWIRVLALPQAGTTTPPYIGWVHVAETSFDLSQANENVAVPQPCARPETYLHKGQLSWTSTRASDAIILIDVFRDDVGQLVQGLTLRLLLNDQEIDAQSVNTRGRFLIYQRKTLFSVKPNDVLRLELDGSRSDIDIFAVIFLVETGCSL</sequence>
<gene>
    <name evidence="11" type="ORF">EYB53_001955</name>
</gene>
<keyword evidence="3 9" id="KW-0812">Transmembrane</keyword>
<dbReference type="EMBL" id="SIJK02000002">
    <property type="protein sequence ID" value="MBP1464462.1"/>
    <property type="molecule type" value="Genomic_DNA"/>
</dbReference>
<evidence type="ECO:0000256" key="6">
    <source>
        <dbReference type="ARBA" id="ARBA00022989"/>
    </source>
</evidence>
<evidence type="ECO:0000256" key="8">
    <source>
        <dbReference type="SAM" id="MobiDB-lite"/>
    </source>
</evidence>